<evidence type="ECO:0000313" key="3">
    <source>
        <dbReference type="EMBL" id="KAG7307170.1"/>
    </source>
</evidence>
<comment type="caution">
    <text evidence="3">The sequence shown here is derived from an EMBL/GenBank/DDBJ whole genome shotgun (WGS) entry which is preliminary data.</text>
</comment>
<dbReference type="EMBL" id="JAHIBW010000010">
    <property type="protein sequence ID" value="KAG7307170.1"/>
    <property type="molecule type" value="Genomic_DNA"/>
</dbReference>
<dbReference type="Pfam" id="PF14727">
    <property type="entry name" value="PHTB1_N"/>
    <property type="match status" value="1"/>
</dbReference>
<dbReference type="PANTHER" id="PTHR20991:SF0">
    <property type="entry name" value="PROTEIN PTHB1"/>
    <property type="match status" value="1"/>
</dbReference>
<keyword evidence="4" id="KW-1185">Reference proteome</keyword>
<evidence type="ECO:0000313" key="4">
    <source>
        <dbReference type="Proteomes" id="UP000823941"/>
    </source>
</evidence>
<gene>
    <name evidence="3" type="ORF">JYU34_007321</name>
</gene>
<dbReference type="Proteomes" id="UP000823941">
    <property type="component" value="Chromosome 10"/>
</dbReference>
<evidence type="ECO:0000259" key="2">
    <source>
        <dbReference type="Pfam" id="PF23338"/>
    </source>
</evidence>
<evidence type="ECO:0000259" key="1">
    <source>
        <dbReference type="Pfam" id="PF14727"/>
    </source>
</evidence>
<accession>A0ABQ7QQ46</accession>
<protein>
    <recommendedName>
        <fullName evidence="5">Protein PTHB1</fullName>
    </recommendedName>
</protein>
<dbReference type="InterPro" id="IPR026511">
    <property type="entry name" value="PTHB1"/>
</dbReference>
<sequence length="754" mass="85233">MSIFKLKPWWSNERLQDEEANEGIQNGNCVRIDRLSSHGESDCVILAEGSLLKIYTPSPEQNYSSHLLMESNLNDYVLHIEIGNFVVGAPTRQMVVLHPQSYSIYDLQKQEGHTDAGDQNSLTLLIKHTFTRKAHSLACGPFGKIKRDLICVQGLDGSLSFFDQDTFLFMCVFDNVIMPVPISYVASSDTFVVSRSTWLLEIYSYEQLRDFSELNTRQNKKNIPQWVYNAGEEISSVQVVQTSTNFSSIVALGERYLYCFQDNGLMKFTKKFDFMPMCFHAYLIGWYYEPGSRLLIMVASDDSKLYVYEGTTVLWSCDLLGTPIWISRCFLKALSGGVVTLSPRGVVTISYLGTEPDLNPGATPAVNDVTDPEVVQAELEEVEDALQRIMKDTEDVGTGEKAMEEIIKIKAEAGKPVQNLFQQFTTDSGDGIHLLMCPVIVILTCSQPELISAVQLTYVCAAPLACSDSTICLDSVNGTEIIETHVFLTNESDISDTHIKILFTITDAKGAITVTSRLVAVPVSLYCNAADVDEEKREIKFEIQTNKDCVDLVDLFADPSDIIAILECINYKLMEHFARMEIQNFEMKMQVHKEFKGQLEYKFLKSIEAHAKDRTKMKKFEDDLAILQRQFTLVQKRLLVQFGSSPPGDCDQLEFLMRDTYRRITETDWEEAVSSGLRYMLHHVLRSARATQRLAPAGEQPALSQGNLKRFLKQLRIVVEDVFCDDGVDKQPDEDNETSKQPKIERIEELVEVI</sequence>
<dbReference type="PANTHER" id="PTHR20991">
    <property type="entry name" value="PARATHYROID HORMONE-RESPONSIVE B1 GENE"/>
    <property type="match status" value="1"/>
</dbReference>
<organism evidence="3 4">
    <name type="scientific">Plutella xylostella</name>
    <name type="common">Diamondback moth</name>
    <name type="synonym">Plutella maculipennis</name>
    <dbReference type="NCBI Taxonomy" id="51655"/>
    <lineage>
        <taxon>Eukaryota</taxon>
        <taxon>Metazoa</taxon>
        <taxon>Ecdysozoa</taxon>
        <taxon>Arthropoda</taxon>
        <taxon>Hexapoda</taxon>
        <taxon>Insecta</taxon>
        <taxon>Pterygota</taxon>
        <taxon>Neoptera</taxon>
        <taxon>Endopterygota</taxon>
        <taxon>Lepidoptera</taxon>
        <taxon>Glossata</taxon>
        <taxon>Ditrysia</taxon>
        <taxon>Yponomeutoidea</taxon>
        <taxon>Plutellidae</taxon>
        <taxon>Plutella</taxon>
    </lineage>
</organism>
<dbReference type="InterPro" id="IPR055363">
    <property type="entry name" value="PTHB1_hp_dom"/>
</dbReference>
<proteinExistence type="predicted"/>
<dbReference type="Pfam" id="PF23338">
    <property type="entry name" value="PTHB1_hp"/>
    <property type="match status" value="1"/>
</dbReference>
<reference evidence="3 4" key="1">
    <citation type="submission" date="2021-06" db="EMBL/GenBank/DDBJ databases">
        <title>A haploid diamondback moth (Plutella xylostella L.) genome assembly resolves 31 chromosomes and identifies a diamide resistance mutation.</title>
        <authorList>
            <person name="Ward C.M."/>
            <person name="Perry K.D."/>
            <person name="Baker G."/>
            <person name="Powis K."/>
            <person name="Heckel D.G."/>
            <person name="Baxter S.W."/>
        </authorList>
    </citation>
    <scope>NUCLEOTIDE SEQUENCE [LARGE SCALE GENOMIC DNA]</scope>
    <source>
        <strain evidence="3 4">LV</strain>
        <tissue evidence="3">Single pupa</tissue>
    </source>
</reference>
<feature type="domain" description="PTHB1 N-terminal" evidence="1">
    <location>
        <begin position="1"/>
        <end position="356"/>
    </location>
</feature>
<feature type="domain" description="PTHB1 hairpin" evidence="2">
    <location>
        <begin position="603"/>
        <end position="667"/>
    </location>
</feature>
<name>A0ABQ7QQ46_PLUXY</name>
<dbReference type="InterPro" id="IPR028073">
    <property type="entry name" value="PHTB1_N_dom"/>
</dbReference>
<evidence type="ECO:0008006" key="5">
    <source>
        <dbReference type="Google" id="ProtNLM"/>
    </source>
</evidence>